<feature type="compositionally biased region" description="Low complexity" evidence="1">
    <location>
        <begin position="7"/>
        <end position="18"/>
    </location>
</feature>
<proteinExistence type="predicted"/>
<dbReference type="PANTHER" id="PTHR21196:SF1">
    <property type="entry name" value="U7 SNRNA-ASSOCIATED SM-LIKE PROTEIN LSM10"/>
    <property type="match status" value="1"/>
</dbReference>
<name>A0AAV2LGP0_KNICA</name>
<dbReference type="Pfam" id="PF01423">
    <property type="entry name" value="LSM"/>
    <property type="match status" value="1"/>
</dbReference>
<protein>
    <recommendedName>
        <fullName evidence="2">Sm domain-containing protein</fullName>
    </recommendedName>
</protein>
<dbReference type="GO" id="GO:0071208">
    <property type="term" value="F:histone pre-mRNA DCP binding"/>
    <property type="evidence" value="ECO:0007669"/>
    <property type="project" value="TreeGrafter"/>
</dbReference>
<dbReference type="EMBL" id="OZ035825">
    <property type="protein sequence ID" value="CAL1600694.1"/>
    <property type="molecule type" value="Genomic_DNA"/>
</dbReference>
<dbReference type="AlphaFoldDB" id="A0AAV2LGP0"/>
<sequence length="142" mass="16190">MDPVDVQGQSQSSSQSQGEVCSSLRERSISENSLVALLQGMQGHVTTVELRDEGWAQGRLQNVDAFMNLRMRDVLYRGHNMGHTSKLQDLFITGRNIRFVHIPDHMDVLQTIQTQLQRIHRVRTFNREGGGGGRREYCPKKK</sequence>
<accession>A0AAV2LGP0</accession>
<keyword evidence="5" id="KW-1185">Reference proteome</keyword>
<organism evidence="4 5">
    <name type="scientific">Knipowitschia caucasica</name>
    <name type="common">Caucasian dwarf goby</name>
    <name type="synonym">Pomatoschistus caucasicus</name>
    <dbReference type="NCBI Taxonomy" id="637954"/>
    <lineage>
        <taxon>Eukaryota</taxon>
        <taxon>Metazoa</taxon>
        <taxon>Chordata</taxon>
        <taxon>Craniata</taxon>
        <taxon>Vertebrata</taxon>
        <taxon>Euteleostomi</taxon>
        <taxon>Actinopterygii</taxon>
        <taxon>Neopterygii</taxon>
        <taxon>Teleostei</taxon>
        <taxon>Neoteleostei</taxon>
        <taxon>Acanthomorphata</taxon>
        <taxon>Gobiaria</taxon>
        <taxon>Gobiiformes</taxon>
        <taxon>Gobioidei</taxon>
        <taxon>Gobiidae</taxon>
        <taxon>Gobiinae</taxon>
        <taxon>Knipowitschia</taxon>
    </lineage>
</organism>
<dbReference type="InterPro" id="IPR001163">
    <property type="entry name" value="Sm_dom_euk/arc"/>
</dbReference>
<dbReference type="GO" id="GO:0006398">
    <property type="term" value="P:mRNA 3'-end processing by stem-loop binding and cleavage"/>
    <property type="evidence" value="ECO:0007669"/>
    <property type="project" value="TreeGrafter"/>
</dbReference>
<dbReference type="GO" id="GO:0071254">
    <property type="term" value="C:cytoplasmic U snRNP body"/>
    <property type="evidence" value="ECO:0007669"/>
    <property type="project" value="TreeGrafter"/>
</dbReference>
<feature type="domain" description="Sm" evidence="2">
    <location>
        <begin position="33"/>
        <end position="106"/>
    </location>
</feature>
<dbReference type="CDD" id="cd01733">
    <property type="entry name" value="LSm10"/>
    <property type="match status" value="1"/>
</dbReference>
<dbReference type="PANTHER" id="PTHR21196">
    <property type="entry name" value="U7 SNRNA-ASSOCIATED SM-LIKE PROTEIN LSM10"/>
    <property type="match status" value="1"/>
</dbReference>
<dbReference type="PROSITE" id="PS52002">
    <property type="entry name" value="SM"/>
    <property type="match status" value="1"/>
</dbReference>
<dbReference type="InterPro" id="IPR052840">
    <property type="entry name" value="U7_snRNA_Sm-like"/>
</dbReference>
<dbReference type="EMBL" id="OZ035825">
    <property type="protein sequence ID" value="CAL1600696.1"/>
    <property type="molecule type" value="Genomic_DNA"/>
</dbReference>
<dbReference type="GO" id="GO:0071209">
    <property type="term" value="F:U7 snRNA binding"/>
    <property type="evidence" value="ECO:0007669"/>
    <property type="project" value="TreeGrafter"/>
</dbReference>
<dbReference type="SMART" id="SM00651">
    <property type="entry name" value="Sm"/>
    <property type="match status" value="1"/>
</dbReference>
<dbReference type="Proteomes" id="UP001497482">
    <property type="component" value="Chromosome 3"/>
</dbReference>
<reference evidence="4 5" key="1">
    <citation type="submission" date="2024-04" db="EMBL/GenBank/DDBJ databases">
        <authorList>
            <person name="Waldvogel A.-M."/>
            <person name="Schoenle A."/>
        </authorList>
    </citation>
    <scope>NUCLEOTIDE SEQUENCE [LARGE SCALE GENOMIC DNA]</scope>
</reference>
<dbReference type="InterPro" id="IPR010920">
    <property type="entry name" value="LSM_dom_sf"/>
</dbReference>
<evidence type="ECO:0000259" key="2">
    <source>
        <dbReference type="PROSITE" id="PS52002"/>
    </source>
</evidence>
<gene>
    <name evidence="3" type="ORF">KC01_LOCUS28780</name>
    <name evidence="4" type="ORF">KC01_LOCUS28782</name>
</gene>
<dbReference type="InterPro" id="IPR047575">
    <property type="entry name" value="Sm"/>
</dbReference>
<evidence type="ECO:0000313" key="5">
    <source>
        <dbReference type="Proteomes" id="UP001497482"/>
    </source>
</evidence>
<dbReference type="SUPFAM" id="SSF50182">
    <property type="entry name" value="Sm-like ribonucleoproteins"/>
    <property type="match status" value="1"/>
</dbReference>
<evidence type="ECO:0000313" key="3">
    <source>
        <dbReference type="EMBL" id="CAL1600694.1"/>
    </source>
</evidence>
<dbReference type="GO" id="GO:0016604">
    <property type="term" value="C:nuclear body"/>
    <property type="evidence" value="ECO:0007669"/>
    <property type="project" value="TreeGrafter"/>
</dbReference>
<feature type="region of interest" description="Disordered" evidence="1">
    <location>
        <begin position="1"/>
        <end position="21"/>
    </location>
</feature>
<evidence type="ECO:0000313" key="4">
    <source>
        <dbReference type="EMBL" id="CAL1600696.1"/>
    </source>
</evidence>
<evidence type="ECO:0000256" key="1">
    <source>
        <dbReference type="SAM" id="MobiDB-lite"/>
    </source>
</evidence>
<dbReference type="Gene3D" id="2.30.30.100">
    <property type="match status" value="1"/>
</dbReference>